<reference evidence="2 3" key="1">
    <citation type="journal article" date="2018" name="Int. J. Syst. Evol. Microbiol.">
        <title>Methylomusa anaerophila gen. nov., sp. nov., an anaerobic methanol-utilizing bacterium isolated from a microbial fuel cell.</title>
        <authorList>
            <person name="Amano N."/>
            <person name="Yamamuro A."/>
            <person name="Miyahara M."/>
            <person name="Kouzuma A."/>
            <person name="Abe T."/>
            <person name="Watanabe K."/>
        </authorList>
    </citation>
    <scope>NUCLEOTIDE SEQUENCE [LARGE SCALE GENOMIC DNA]</scope>
    <source>
        <strain evidence="2 3">MMFC1</strain>
    </source>
</reference>
<evidence type="ECO:0000313" key="3">
    <source>
        <dbReference type="Proteomes" id="UP000276437"/>
    </source>
</evidence>
<dbReference type="Pfam" id="PF13472">
    <property type="entry name" value="Lipase_GDSL_2"/>
    <property type="match status" value="1"/>
</dbReference>
<proteinExistence type="predicted"/>
<feature type="domain" description="SGNH hydrolase-type esterase" evidence="1">
    <location>
        <begin position="354"/>
        <end position="522"/>
    </location>
</feature>
<evidence type="ECO:0000313" key="2">
    <source>
        <dbReference type="EMBL" id="BBB92677.1"/>
    </source>
</evidence>
<keyword evidence="3" id="KW-1185">Reference proteome</keyword>
<dbReference type="Gene3D" id="2.60.40.10">
    <property type="entry name" value="Immunoglobulins"/>
    <property type="match status" value="2"/>
</dbReference>
<dbReference type="Proteomes" id="UP000276437">
    <property type="component" value="Chromosome"/>
</dbReference>
<name>A0A348ANM9_9FIRM</name>
<dbReference type="AlphaFoldDB" id="A0A348ANM9"/>
<dbReference type="PANTHER" id="PTHR30383:SF5">
    <property type="entry name" value="SGNH HYDROLASE-TYPE ESTERASE DOMAIN-CONTAINING PROTEIN"/>
    <property type="match status" value="1"/>
</dbReference>
<gene>
    <name evidence="2" type="ORF">MAMMFC1_03372</name>
</gene>
<dbReference type="InterPro" id="IPR036514">
    <property type="entry name" value="SGNH_hydro_sf"/>
</dbReference>
<dbReference type="EMBL" id="AP018449">
    <property type="protein sequence ID" value="BBB92677.1"/>
    <property type="molecule type" value="Genomic_DNA"/>
</dbReference>
<accession>A0A348ANM9</accession>
<dbReference type="GO" id="GO:0004622">
    <property type="term" value="F:phosphatidylcholine lysophospholipase activity"/>
    <property type="evidence" value="ECO:0007669"/>
    <property type="project" value="TreeGrafter"/>
</dbReference>
<protein>
    <recommendedName>
        <fullName evidence="1">SGNH hydrolase-type esterase domain-containing protein</fullName>
    </recommendedName>
</protein>
<dbReference type="InterPro" id="IPR051532">
    <property type="entry name" value="Ester_Hydrolysis_Enzymes"/>
</dbReference>
<dbReference type="PANTHER" id="PTHR30383">
    <property type="entry name" value="THIOESTERASE 1/PROTEASE 1/LYSOPHOSPHOLIPASE L1"/>
    <property type="match status" value="1"/>
</dbReference>
<dbReference type="OrthoDB" id="1625474at2"/>
<dbReference type="KEGG" id="mana:MAMMFC1_03372"/>
<evidence type="ECO:0000259" key="1">
    <source>
        <dbReference type="Pfam" id="PF13472"/>
    </source>
</evidence>
<sequence>MKRLLMALVLLAALLYAVEAIDWFGLNQFKPLLTINTVANEYILSWSRLPYPVYYEVEVFSAPPREDINGTGQIITKYRTLDTRLVIKQNFPFHTFWRVSAHSLFHHPLGRCSDTLKFEDHTGQELPTFDRIKPVPTIHYPYNLPASSQPMFTWTVVPGAVYYELELLSAFPENPNGIKPSRRHQLKITREVFTNGYNADLSWYEGNHLFWRVRALNNKGNPIGVFSDAAEVFIDHSLQMPLKPLLNQHQRKNVPPPLYPAYSWIPVQGAARHEVELLSQPPENPNGIDPSRYRLWSAEVAGAFDCYDEEPRIIPGRYYWRVRGIDNDGNPVGVYSDIAEFTVDLSRGNYAATFGDSITHGGGAISYSPADCDYSYQTYLYFPAVNLGKSGDTSETMLDRFDRDVLPFKPKFLLILGGTNSLRGGTPARQVIDELAAIRDNCLVNGIRPIFLTLPPINPTAIHEVFQEETVPDWQKEFAAVNQFIRAQQYYIELEPFFTDAGGELPDHFAIDGLHLDIEGKKLMAQIINANWSRVIR</sequence>
<dbReference type="RefSeq" id="WP_126309614.1">
    <property type="nucleotide sequence ID" value="NZ_AP018449.1"/>
</dbReference>
<dbReference type="SUPFAM" id="SSF52266">
    <property type="entry name" value="SGNH hydrolase"/>
    <property type="match status" value="1"/>
</dbReference>
<dbReference type="InterPro" id="IPR013783">
    <property type="entry name" value="Ig-like_fold"/>
</dbReference>
<dbReference type="InterPro" id="IPR013830">
    <property type="entry name" value="SGNH_hydro"/>
</dbReference>
<organism evidence="2 3">
    <name type="scientific">Methylomusa anaerophila</name>
    <dbReference type="NCBI Taxonomy" id="1930071"/>
    <lineage>
        <taxon>Bacteria</taxon>
        <taxon>Bacillati</taxon>
        <taxon>Bacillota</taxon>
        <taxon>Negativicutes</taxon>
        <taxon>Selenomonadales</taxon>
        <taxon>Sporomusaceae</taxon>
        <taxon>Methylomusa</taxon>
    </lineage>
</organism>
<dbReference type="Gene3D" id="3.40.50.1110">
    <property type="entry name" value="SGNH hydrolase"/>
    <property type="match status" value="1"/>
</dbReference>